<evidence type="ECO:0000259" key="2">
    <source>
        <dbReference type="Pfam" id="PF00534"/>
    </source>
</evidence>
<sequence>SDIFFCLSRYEGFPLVVLEALASKCLIICSKDIKHDIIKDHRNGLIFSEDYKKDAQRILDLLKAKKRLKKIKNKAKKDVEELSMKKMDKRICKKKIGCSGKKVILMFGYARDNKNFNLVLNSMEKMDKDIILLSTGGVQDENQKSIYNLFVKKIEELGLEDRVKLLGYISDKNLPRLFNATDLGIMPYSKTFGDFSSGSMALQLAYGIPILVSDIHPFEHFKREHECIETFKRNSPDDLTKKISLMLRKNKKTRKLNKELKRYLKKAGWSSVARKMKEV</sequence>
<dbReference type="SUPFAM" id="SSF53756">
    <property type="entry name" value="UDP-Glycosyltransferase/glycogen phosphorylase"/>
    <property type="match status" value="2"/>
</dbReference>
<dbReference type="AlphaFoldDB" id="X1UF90"/>
<dbReference type="InterPro" id="IPR001296">
    <property type="entry name" value="Glyco_trans_1"/>
</dbReference>
<feature type="non-terminal residue" evidence="3">
    <location>
        <position position="279"/>
    </location>
</feature>
<dbReference type="GO" id="GO:0016757">
    <property type="term" value="F:glycosyltransferase activity"/>
    <property type="evidence" value="ECO:0007669"/>
    <property type="project" value="InterPro"/>
</dbReference>
<reference evidence="3" key="1">
    <citation type="journal article" date="2014" name="Front. Microbiol.">
        <title>High frequency of phylogenetically diverse reductive dehalogenase-homologous genes in deep subseafloor sedimentary metagenomes.</title>
        <authorList>
            <person name="Kawai M."/>
            <person name="Futagami T."/>
            <person name="Toyoda A."/>
            <person name="Takaki Y."/>
            <person name="Nishi S."/>
            <person name="Hori S."/>
            <person name="Arai W."/>
            <person name="Tsubouchi T."/>
            <person name="Morono Y."/>
            <person name="Uchiyama I."/>
            <person name="Ito T."/>
            <person name="Fujiyama A."/>
            <person name="Inagaki F."/>
            <person name="Takami H."/>
        </authorList>
    </citation>
    <scope>NUCLEOTIDE SEQUENCE</scope>
    <source>
        <strain evidence="3">Expedition CK06-06</strain>
    </source>
</reference>
<evidence type="ECO:0000313" key="3">
    <source>
        <dbReference type="EMBL" id="GAJ02242.1"/>
    </source>
</evidence>
<feature type="domain" description="Glycosyl transferase family 1" evidence="2">
    <location>
        <begin position="1"/>
        <end position="77"/>
    </location>
</feature>
<protein>
    <recommendedName>
        <fullName evidence="2">Glycosyl transferase family 1 domain-containing protein</fullName>
    </recommendedName>
</protein>
<comment type="caution">
    <text evidence="3">The sequence shown here is derived from an EMBL/GenBank/DDBJ whole genome shotgun (WGS) entry which is preliminary data.</text>
</comment>
<dbReference type="PANTHER" id="PTHR46401:SF2">
    <property type="entry name" value="GLYCOSYLTRANSFERASE WBBK-RELATED"/>
    <property type="match status" value="1"/>
</dbReference>
<dbReference type="PANTHER" id="PTHR46401">
    <property type="entry name" value="GLYCOSYLTRANSFERASE WBBK-RELATED"/>
    <property type="match status" value="1"/>
</dbReference>
<dbReference type="Gene3D" id="3.40.50.2000">
    <property type="entry name" value="Glycogen Phosphorylase B"/>
    <property type="match status" value="2"/>
</dbReference>
<keyword evidence="1" id="KW-0808">Transferase</keyword>
<organism evidence="3">
    <name type="scientific">marine sediment metagenome</name>
    <dbReference type="NCBI Taxonomy" id="412755"/>
    <lineage>
        <taxon>unclassified sequences</taxon>
        <taxon>metagenomes</taxon>
        <taxon>ecological metagenomes</taxon>
    </lineage>
</organism>
<dbReference type="Pfam" id="PF00534">
    <property type="entry name" value="Glycos_transf_1"/>
    <property type="match status" value="2"/>
</dbReference>
<dbReference type="EMBL" id="BARW01017514">
    <property type="protein sequence ID" value="GAJ02242.1"/>
    <property type="molecule type" value="Genomic_DNA"/>
</dbReference>
<feature type="non-terminal residue" evidence="3">
    <location>
        <position position="1"/>
    </location>
</feature>
<evidence type="ECO:0000256" key="1">
    <source>
        <dbReference type="ARBA" id="ARBA00022679"/>
    </source>
</evidence>
<proteinExistence type="predicted"/>
<gene>
    <name evidence="3" type="ORF">S12H4_30227</name>
</gene>
<accession>X1UF90</accession>
<name>X1UF90_9ZZZZ</name>
<feature type="domain" description="Glycosyl transferase family 1" evidence="2">
    <location>
        <begin position="98"/>
        <end position="259"/>
    </location>
</feature>